<proteinExistence type="predicted"/>
<evidence type="ECO:0000313" key="3">
    <source>
        <dbReference type="Proteomes" id="UP000321124"/>
    </source>
</evidence>
<dbReference type="InterPro" id="IPR034154">
    <property type="entry name" value="TOPRIM_DnaG/twinkle"/>
</dbReference>
<sequence length="340" mass="37962">MSQDILWQARNEIIALSAEVGIDGSALLNALPSSSQLLTGSQVPTLSPRYRGKCSVLFHIHQMRNGKSWPWMRLHTFKHGGISRVFNGLQWQRQNSATHWPITPHFGQSNTVSTPQPPSASATLADWRATRFASLQVQYQALPTLTPTHPWLQQRFAAQLPSAVLQRCHLRGNHQQLLLPLQHHHGEISGFQLLTWGENAQKRFWLRRQGLLTGSYALISGQPGPVALCEGLATALSIALAWPGKIYIGLCANNLAAVRAKITGKVVIFYDNDNWKPDYGNPGQQAALACRQTRDILVGPQFSSEQQQTKPTDFNDLHNLAGIAELMHQIRRHWTVKSSY</sequence>
<protein>
    <recommendedName>
        <fullName evidence="1">Toprim domain-containing protein</fullName>
    </recommendedName>
</protein>
<dbReference type="AlphaFoldDB" id="A0A5B8QXV9"/>
<dbReference type="Proteomes" id="UP000321124">
    <property type="component" value="Chromosome"/>
</dbReference>
<dbReference type="Pfam" id="PF13362">
    <property type="entry name" value="Toprim_3"/>
    <property type="match status" value="1"/>
</dbReference>
<name>A0A5B8QXV9_9GAMM</name>
<organism evidence="2 3">
    <name type="scientific">Shewanella decolorationis</name>
    <dbReference type="NCBI Taxonomy" id="256839"/>
    <lineage>
        <taxon>Bacteria</taxon>
        <taxon>Pseudomonadati</taxon>
        <taxon>Pseudomonadota</taxon>
        <taxon>Gammaproteobacteria</taxon>
        <taxon>Alteromonadales</taxon>
        <taxon>Shewanellaceae</taxon>
        <taxon>Shewanella</taxon>
    </lineage>
</organism>
<dbReference type="EMBL" id="CP031775">
    <property type="protein sequence ID" value="QDZ90827.1"/>
    <property type="molecule type" value="Genomic_DNA"/>
</dbReference>
<dbReference type="RefSeq" id="WP_126513099.1">
    <property type="nucleotide sequence ID" value="NZ_CP031775.2"/>
</dbReference>
<accession>A0A5B8QXV9</accession>
<dbReference type="KEGG" id="sdeo:D0436_10305"/>
<dbReference type="CDD" id="cd01029">
    <property type="entry name" value="TOPRIM_primases"/>
    <property type="match status" value="1"/>
</dbReference>
<evidence type="ECO:0000313" key="2">
    <source>
        <dbReference type="EMBL" id="QDZ90827.1"/>
    </source>
</evidence>
<dbReference type="InterPro" id="IPR006171">
    <property type="entry name" value="TOPRIM_dom"/>
</dbReference>
<evidence type="ECO:0000259" key="1">
    <source>
        <dbReference type="Pfam" id="PF13362"/>
    </source>
</evidence>
<reference evidence="2 3" key="1">
    <citation type="journal article" date="2019" name="Ecotoxicol. Environ. Saf.">
        <title>Microbial characterization of heavy metal resistant bacterial strains isolated from an electroplating wastewater treatment plant.</title>
        <authorList>
            <person name="Cai X."/>
            <person name="Zheng X."/>
            <person name="Zhang D."/>
            <person name="Iqbal W."/>
            <person name="Liu C."/>
            <person name="Yang B."/>
            <person name="Zhao X."/>
            <person name="Lu X."/>
            <person name="Mao Y."/>
        </authorList>
    </citation>
    <scope>NUCLEOTIDE SEQUENCE [LARGE SCALE GENOMIC DNA]</scope>
    <source>
        <strain evidence="2 3">Ni1-3</strain>
    </source>
</reference>
<gene>
    <name evidence="2" type="ORF">D0436_10305</name>
</gene>
<feature type="domain" description="Toprim" evidence="1">
    <location>
        <begin position="227"/>
        <end position="322"/>
    </location>
</feature>